<dbReference type="OrthoDB" id="64915at2759"/>
<dbReference type="PANTHER" id="PTHR43377:SF12">
    <property type="entry name" value="BINDING ROSSMANN FOLD OXIDOREDUCTASE, PUTATIVE (AFU_ORTHOLOGUE AFUA_3G11840)-RELATED"/>
    <property type="match status" value="1"/>
</dbReference>
<proteinExistence type="predicted"/>
<dbReference type="AlphaFoldDB" id="A0A7D8ZT90"/>
<gene>
    <name evidence="1" type="ORF">VHUM_01178</name>
</gene>
<comment type="caution">
    <text evidence="1">The sequence shown here is derived from an EMBL/GenBank/DDBJ whole genome shotgun (WGS) entry which is preliminary data.</text>
</comment>
<organism evidence="1 2">
    <name type="scientific">Vanrija humicola</name>
    <name type="common">Yeast</name>
    <name type="synonym">Cryptococcus humicola</name>
    <dbReference type="NCBI Taxonomy" id="5417"/>
    <lineage>
        <taxon>Eukaryota</taxon>
        <taxon>Fungi</taxon>
        <taxon>Dikarya</taxon>
        <taxon>Basidiomycota</taxon>
        <taxon>Agaricomycotina</taxon>
        <taxon>Tremellomycetes</taxon>
        <taxon>Trichosporonales</taxon>
        <taxon>Trichosporonaceae</taxon>
        <taxon>Vanrija</taxon>
    </lineage>
</organism>
<name>A0A7D8ZT90_VANHU</name>
<dbReference type="PANTHER" id="PTHR43377">
    <property type="entry name" value="BILIVERDIN REDUCTASE A"/>
    <property type="match status" value="1"/>
</dbReference>
<dbReference type="Gene3D" id="3.30.360.10">
    <property type="entry name" value="Dihydrodipicolinate Reductase, domain 2"/>
    <property type="match status" value="1"/>
</dbReference>
<reference evidence="1 2" key="1">
    <citation type="journal article" date="2019" name="PLoS Genet.">
        <title>Convergent evolution of linked mating-type loci in basidiomycete fungi.</title>
        <authorList>
            <person name="Sun S."/>
            <person name="Coelho M.A."/>
            <person name="Heitman J."/>
            <person name="Nowrousian M."/>
        </authorList>
    </citation>
    <scope>NUCLEOTIDE SEQUENCE [LARGE SCALE GENOMIC DNA]</scope>
    <source>
        <strain evidence="1 2">CBS 4282</strain>
    </source>
</reference>
<evidence type="ECO:0000313" key="1">
    <source>
        <dbReference type="EMBL" id="TXT12777.1"/>
    </source>
</evidence>
<accession>A0A7D8ZT90</accession>
<dbReference type="InterPro" id="IPR051450">
    <property type="entry name" value="Gfo/Idh/MocA_Oxidoreductases"/>
</dbReference>
<dbReference type="EMBL" id="QKWK01000003">
    <property type="protein sequence ID" value="TXT12777.1"/>
    <property type="molecule type" value="Genomic_DNA"/>
</dbReference>
<keyword evidence="2" id="KW-1185">Reference proteome</keyword>
<evidence type="ECO:0000313" key="2">
    <source>
        <dbReference type="Proteomes" id="UP000473826"/>
    </source>
</evidence>
<dbReference type="Proteomes" id="UP000473826">
    <property type="component" value="Unassembled WGS sequence"/>
</dbReference>
<protein>
    <submittedName>
        <fullName evidence="1">Uncharacterized protein</fullName>
    </submittedName>
</protein>
<sequence length="303" mass="32904">MVREIEAGRTEAGSPLVFGVGHVLRYSPYNQAIKDVIDSGALGDIVNIQHMEPVGNEHFVHSFVRGNWRNESETTFALMAKCCHDLDIVSFYLSGRKPVQVSSFGTLSLFKPSRKPKEAGNAKRCLECPAEEDCVWSAKKVYLGLTADMKWAEHIVNAEEINEETVTEALKTGPYGVCAFEAGNDVVDHQVVNVEYEGGVTASVTGTLGELIGDMDTFTVFDFLSRTKKHHTPATGIGLHGGGDAGLAEAFVSAVHTDDQTKLGITPDDVLNSHLVVFAAETARREKRVVEFGSFKEAAMQGV</sequence>
<dbReference type="SUPFAM" id="SSF55347">
    <property type="entry name" value="Glyceraldehyde-3-phosphate dehydrogenase-like, C-terminal domain"/>
    <property type="match status" value="1"/>
</dbReference>